<dbReference type="RefSeq" id="WP_252165880.1">
    <property type="nucleotide sequence ID" value="NZ_CP084930.1"/>
</dbReference>
<gene>
    <name evidence="3" type="ORF">LHA26_12240</name>
</gene>
<evidence type="ECO:0008006" key="5">
    <source>
        <dbReference type="Google" id="ProtNLM"/>
    </source>
</evidence>
<evidence type="ECO:0000313" key="3">
    <source>
        <dbReference type="EMBL" id="USI72071.1"/>
    </source>
</evidence>
<evidence type="ECO:0000256" key="2">
    <source>
        <dbReference type="SAM" id="SignalP"/>
    </source>
</evidence>
<feature type="chain" id="PRO_5047469205" description="Porin" evidence="2">
    <location>
        <begin position="25"/>
        <end position="568"/>
    </location>
</feature>
<dbReference type="EMBL" id="CP084930">
    <property type="protein sequence ID" value="USI72071.1"/>
    <property type="molecule type" value="Genomic_DNA"/>
</dbReference>
<sequence>MSVRSWVLAGAATMALMSANAAVAAPKHRASGGSSATTRELMDQVRALRAQVEALQTRLDGQATQQAATQSQVEAQQAQVQSAIQAQQAQVQTSVTQVAQQQAEISKRVDKVEHPDKFAFKGITITPGGFLELAGIYRQHQMANDIATGFNSIPYPNTRTGYTQEARFTARQSRVSLLAEGDANKRVHLAMYGEFDFQGAARTANSNESNSFNPRIRNLYGTVDWRLANGNGLHFLAGQNWSLATMNSKGITPRNELTPPQIDAQYVPGFVWTRQPGVRLTADLLDKHLWLAVAVENPQTTFFTNGTGQGAMVGSNGTAAPLPASLTNNIAGGSGFDPNNNFSLNHVPDVIGKIAYEASLGGHGVHLEGFGIYRDFYDRVSGSNQDVTGWGVGGGIVAQLVPGVLDAQFSGLYGKGVGRYGTSQLPDVTFGPDGRISAIREYMLLAGATLHATKMLDIYGFAGEEISKGRYFTTAAGQLYGYGNPLYTNYGCYTEGSGVCNGNTRAIKQITFGFWQKLYQGSFGRAQVGAQYSLTRRESFDGLGANGLGFAPRATQNIGFLSFRYYPF</sequence>
<keyword evidence="4" id="KW-1185">Reference proteome</keyword>
<feature type="coiled-coil region" evidence="1">
    <location>
        <begin position="38"/>
        <end position="65"/>
    </location>
</feature>
<name>A0ABY4X5B8_9SPHN</name>
<accession>A0ABY4X5B8</accession>
<evidence type="ECO:0000313" key="4">
    <source>
        <dbReference type="Proteomes" id="UP001056937"/>
    </source>
</evidence>
<dbReference type="Proteomes" id="UP001056937">
    <property type="component" value="Chromosome 1"/>
</dbReference>
<evidence type="ECO:0000256" key="1">
    <source>
        <dbReference type="SAM" id="Coils"/>
    </source>
</evidence>
<proteinExistence type="predicted"/>
<keyword evidence="2" id="KW-0732">Signal</keyword>
<keyword evidence="1" id="KW-0175">Coiled coil</keyword>
<organism evidence="3 4">
    <name type="scientific">Sphingomonas morindae</name>
    <dbReference type="NCBI Taxonomy" id="1541170"/>
    <lineage>
        <taxon>Bacteria</taxon>
        <taxon>Pseudomonadati</taxon>
        <taxon>Pseudomonadota</taxon>
        <taxon>Alphaproteobacteria</taxon>
        <taxon>Sphingomonadales</taxon>
        <taxon>Sphingomonadaceae</taxon>
        <taxon>Sphingomonas</taxon>
    </lineage>
</organism>
<protein>
    <recommendedName>
        <fullName evidence="5">Porin</fullName>
    </recommendedName>
</protein>
<feature type="signal peptide" evidence="2">
    <location>
        <begin position="1"/>
        <end position="24"/>
    </location>
</feature>
<reference evidence="3" key="1">
    <citation type="journal article" date="2022" name="Toxins">
        <title>Genomic Analysis of Sphingopyxis sp. USTB-05 for Biodegrading Cyanobacterial Hepatotoxins.</title>
        <authorList>
            <person name="Liu C."/>
            <person name="Xu Q."/>
            <person name="Zhao Z."/>
            <person name="Zhang H."/>
            <person name="Liu X."/>
            <person name="Yin C."/>
            <person name="Liu Y."/>
            <person name="Yan H."/>
        </authorList>
    </citation>
    <scope>NUCLEOTIDE SEQUENCE</scope>
    <source>
        <strain evidence="3">NBD5</strain>
    </source>
</reference>